<feature type="compositionally biased region" description="Low complexity" evidence="1">
    <location>
        <begin position="69"/>
        <end position="87"/>
    </location>
</feature>
<reference evidence="2" key="1">
    <citation type="submission" date="2020-07" db="EMBL/GenBank/DDBJ databases">
        <authorList>
            <person name="Lin J."/>
        </authorList>
    </citation>
    <scope>NUCLEOTIDE SEQUENCE</scope>
</reference>
<organism evidence="2">
    <name type="scientific">Ananas comosus var. bracteatus</name>
    <name type="common">red pineapple</name>
    <dbReference type="NCBI Taxonomy" id="296719"/>
    <lineage>
        <taxon>Eukaryota</taxon>
        <taxon>Viridiplantae</taxon>
        <taxon>Streptophyta</taxon>
        <taxon>Embryophyta</taxon>
        <taxon>Tracheophyta</taxon>
        <taxon>Spermatophyta</taxon>
        <taxon>Magnoliopsida</taxon>
        <taxon>Liliopsida</taxon>
        <taxon>Poales</taxon>
        <taxon>Bromeliaceae</taxon>
        <taxon>Bromelioideae</taxon>
        <taxon>Ananas</taxon>
    </lineage>
</organism>
<name>A0A6V7QK54_ANACO</name>
<feature type="compositionally biased region" description="Basic and acidic residues" evidence="1">
    <location>
        <begin position="100"/>
        <end position="122"/>
    </location>
</feature>
<evidence type="ECO:0000313" key="2">
    <source>
        <dbReference type="EMBL" id="CAD1843519.1"/>
    </source>
</evidence>
<proteinExistence type="predicted"/>
<evidence type="ECO:0000256" key="1">
    <source>
        <dbReference type="SAM" id="MobiDB-lite"/>
    </source>
</evidence>
<dbReference type="AlphaFoldDB" id="A0A6V7QK54"/>
<gene>
    <name evidence="2" type="ORF">CB5_LOCUS26730</name>
</gene>
<accession>A0A6V7QK54</accession>
<sequence>MVPFHDLRRLASGSAVLAATDLAGLTKGTIREVSAAPAPAPKDSVVYFSGDAPGEKPSPATRPDLAGDSPISEASAAPEVEASVSGSEDAKDAGFGGELGHSRGVDEERDHVAEDNARERNNDGASGHGGESSRVGVVAAEKKRRRLRERRVPSTHSAELLG</sequence>
<protein>
    <submittedName>
        <fullName evidence="2">Uncharacterized protein</fullName>
    </submittedName>
</protein>
<feature type="region of interest" description="Disordered" evidence="1">
    <location>
        <begin position="34"/>
        <end position="162"/>
    </location>
</feature>
<dbReference type="EMBL" id="LR862136">
    <property type="protein sequence ID" value="CAD1843519.1"/>
    <property type="molecule type" value="Genomic_DNA"/>
</dbReference>